<name>A0A9W6QLH5_9PSEU</name>
<dbReference type="RefSeq" id="WP_285610592.1">
    <property type="nucleotide sequence ID" value="NZ_BSSD01000003.1"/>
</dbReference>
<organism evidence="1 2">
    <name type="scientific">Actinokineospora globicatena</name>
    <dbReference type="NCBI Taxonomy" id="103729"/>
    <lineage>
        <taxon>Bacteria</taxon>
        <taxon>Bacillati</taxon>
        <taxon>Actinomycetota</taxon>
        <taxon>Actinomycetes</taxon>
        <taxon>Pseudonocardiales</taxon>
        <taxon>Pseudonocardiaceae</taxon>
        <taxon>Actinokineospora</taxon>
    </lineage>
</organism>
<dbReference type="Proteomes" id="UP001165042">
    <property type="component" value="Unassembled WGS sequence"/>
</dbReference>
<evidence type="ECO:0000313" key="2">
    <source>
        <dbReference type="Proteomes" id="UP001165042"/>
    </source>
</evidence>
<comment type="caution">
    <text evidence="1">The sequence shown here is derived from an EMBL/GenBank/DDBJ whole genome shotgun (WGS) entry which is preliminary data.</text>
</comment>
<dbReference type="EMBL" id="BSSD01000003">
    <property type="protein sequence ID" value="GLW91815.1"/>
    <property type="molecule type" value="Genomic_DNA"/>
</dbReference>
<reference evidence="1" key="1">
    <citation type="submission" date="2023-02" db="EMBL/GenBank/DDBJ databases">
        <title>Actinokineospora globicatena NBRC 15670.</title>
        <authorList>
            <person name="Ichikawa N."/>
            <person name="Sato H."/>
            <person name="Tonouchi N."/>
        </authorList>
    </citation>
    <scope>NUCLEOTIDE SEQUENCE</scope>
    <source>
        <strain evidence="1">NBRC 15670</strain>
    </source>
</reference>
<protein>
    <submittedName>
        <fullName evidence="1">Uncharacterized protein</fullName>
    </submittedName>
</protein>
<accession>A0A9W6QLH5</accession>
<keyword evidence="2" id="KW-1185">Reference proteome</keyword>
<evidence type="ECO:0000313" key="1">
    <source>
        <dbReference type="EMBL" id="GLW91815.1"/>
    </source>
</evidence>
<sequence length="65" mass="7479">MSASGAACSMFPFPDRRAASDALLGCQIKRVLYGLQRRQERRYYECRCGAWHLTKQDKHKGDETL</sequence>
<dbReference type="AlphaFoldDB" id="A0A9W6QLH5"/>
<proteinExistence type="predicted"/>
<gene>
    <name evidence="1" type="ORF">Aglo03_26310</name>
</gene>